<name>A0A0C2Y334_HEBCY</name>
<evidence type="ECO:0000313" key="1">
    <source>
        <dbReference type="EMBL" id="KIM35502.1"/>
    </source>
</evidence>
<dbReference type="AlphaFoldDB" id="A0A0C2Y334"/>
<dbReference type="Proteomes" id="UP000053424">
    <property type="component" value="Unassembled WGS sequence"/>
</dbReference>
<gene>
    <name evidence="1" type="ORF">M413DRAFT_449711</name>
</gene>
<reference evidence="2" key="2">
    <citation type="submission" date="2015-01" db="EMBL/GenBank/DDBJ databases">
        <title>Evolutionary Origins and Diversification of the Mycorrhizal Mutualists.</title>
        <authorList>
            <consortium name="DOE Joint Genome Institute"/>
            <consortium name="Mycorrhizal Genomics Consortium"/>
            <person name="Kohler A."/>
            <person name="Kuo A."/>
            <person name="Nagy L.G."/>
            <person name="Floudas D."/>
            <person name="Copeland A."/>
            <person name="Barry K.W."/>
            <person name="Cichocki N."/>
            <person name="Veneault-Fourrey C."/>
            <person name="LaButti K."/>
            <person name="Lindquist E.A."/>
            <person name="Lipzen A."/>
            <person name="Lundell T."/>
            <person name="Morin E."/>
            <person name="Murat C."/>
            <person name="Riley R."/>
            <person name="Ohm R."/>
            <person name="Sun H."/>
            <person name="Tunlid A."/>
            <person name="Henrissat B."/>
            <person name="Grigoriev I.V."/>
            <person name="Hibbett D.S."/>
            <person name="Martin F."/>
        </authorList>
    </citation>
    <scope>NUCLEOTIDE SEQUENCE [LARGE SCALE GENOMIC DNA]</scope>
    <source>
        <strain evidence="2">h7</strain>
    </source>
</reference>
<dbReference type="EMBL" id="KN831819">
    <property type="protein sequence ID" value="KIM35502.1"/>
    <property type="molecule type" value="Genomic_DNA"/>
</dbReference>
<dbReference type="HOGENOM" id="CLU_2688094_0_0_1"/>
<protein>
    <submittedName>
        <fullName evidence="1">Uncharacterized protein</fullName>
    </submittedName>
</protein>
<accession>A0A0C2Y334</accession>
<proteinExistence type="predicted"/>
<keyword evidence="2" id="KW-1185">Reference proteome</keyword>
<evidence type="ECO:0000313" key="2">
    <source>
        <dbReference type="Proteomes" id="UP000053424"/>
    </source>
</evidence>
<reference evidence="1 2" key="1">
    <citation type="submission" date="2014-04" db="EMBL/GenBank/DDBJ databases">
        <authorList>
            <consortium name="DOE Joint Genome Institute"/>
            <person name="Kuo A."/>
            <person name="Gay G."/>
            <person name="Dore J."/>
            <person name="Kohler A."/>
            <person name="Nagy L.G."/>
            <person name="Floudas D."/>
            <person name="Copeland A."/>
            <person name="Barry K.W."/>
            <person name="Cichocki N."/>
            <person name="Veneault-Fourrey C."/>
            <person name="LaButti K."/>
            <person name="Lindquist E.A."/>
            <person name="Lipzen A."/>
            <person name="Lundell T."/>
            <person name="Morin E."/>
            <person name="Murat C."/>
            <person name="Sun H."/>
            <person name="Tunlid A."/>
            <person name="Henrissat B."/>
            <person name="Grigoriev I.V."/>
            <person name="Hibbett D.S."/>
            <person name="Martin F."/>
            <person name="Nordberg H.P."/>
            <person name="Cantor M.N."/>
            <person name="Hua S.X."/>
        </authorList>
    </citation>
    <scope>NUCLEOTIDE SEQUENCE [LARGE SCALE GENOMIC DNA]</scope>
    <source>
        <strain evidence="2">h7</strain>
    </source>
</reference>
<organism evidence="1 2">
    <name type="scientific">Hebeloma cylindrosporum</name>
    <dbReference type="NCBI Taxonomy" id="76867"/>
    <lineage>
        <taxon>Eukaryota</taxon>
        <taxon>Fungi</taxon>
        <taxon>Dikarya</taxon>
        <taxon>Basidiomycota</taxon>
        <taxon>Agaricomycotina</taxon>
        <taxon>Agaricomycetes</taxon>
        <taxon>Agaricomycetidae</taxon>
        <taxon>Agaricales</taxon>
        <taxon>Agaricineae</taxon>
        <taxon>Hymenogastraceae</taxon>
        <taxon>Hebeloma</taxon>
    </lineage>
</organism>
<sequence length="74" mass="7970">MAQTSERPLPCTRQTGRSLKFRCQFESSSDIGGNGPAIRCTVLSKTIATRCVPAANPHFDATVGFREASPERSA</sequence>